<gene>
    <name evidence="12" type="ORF">ABEB36_003938</name>
</gene>
<dbReference type="PANTHER" id="PTHR12931:SF15">
    <property type="entry name" value="UBIQUITIN THIOESTERASE OTUBAIN-LIKE"/>
    <property type="match status" value="1"/>
</dbReference>
<keyword evidence="4 7" id="KW-0833">Ubl conjugation pathway</keyword>
<evidence type="ECO:0000256" key="8">
    <source>
        <dbReference type="PIRSR" id="PIRSR013503-1"/>
    </source>
</evidence>
<dbReference type="SUPFAM" id="SSF54001">
    <property type="entry name" value="Cysteine proteinases"/>
    <property type="match status" value="1"/>
</dbReference>
<feature type="site" description="Interacts with free ubiquitin" evidence="9">
    <location>
        <position position="261"/>
    </location>
</feature>
<evidence type="ECO:0000313" key="13">
    <source>
        <dbReference type="Proteomes" id="UP001566132"/>
    </source>
</evidence>
<evidence type="ECO:0000256" key="3">
    <source>
        <dbReference type="ARBA" id="ARBA00022670"/>
    </source>
</evidence>
<feature type="site" description="Interacts with free ubiquitin" evidence="9">
    <location>
        <position position="266"/>
    </location>
</feature>
<comment type="similarity">
    <text evidence="2 7">Belongs to the peptidase C65 family.</text>
</comment>
<dbReference type="PIRSF" id="PIRSF013503">
    <property type="entry name" value="Ubiquitin_thioesterase_Otubain"/>
    <property type="match status" value="1"/>
</dbReference>
<reference evidence="12 13" key="1">
    <citation type="submission" date="2024-05" db="EMBL/GenBank/DDBJ databases">
        <title>Genetic variation in Jamaican populations of the coffee berry borer (Hypothenemus hampei).</title>
        <authorList>
            <person name="Errbii M."/>
            <person name="Myrie A."/>
        </authorList>
    </citation>
    <scope>NUCLEOTIDE SEQUENCE [LARGE SCALE GENOMIC DNA]</scope>
    <source>
        <strain evidence="12">JA-Hopewell-2020-01-JO</strain>
        <tissue evidence="12">Whole body</tissue>
    </source>
</reference>
<accession>A0ABD1F4C1</accession>
<dbReference type="InterPro" id="IPR038765">
    <property type="entry name" value="Papain-like_cys_pep_sf"/>
</dbReference>
<protein>
    <recommendedName>
        <fullName evidence="7">Ubiquitin thioesterase</fullName>
        <ecNumber evidence="7">3.4.19.12</ecNumber>
    </recommendedName>
</protein>
<evidence type="ECO:0000256" key="9">
    <source>
        <dbReference type="PIRSR" id="PIRSR013503-2"/>
    </source>
</evidence>
<evidence type="ECO:0000256" key="2">
    <source>
        <dbReference type="ARBA" id="ARBA00006579"/>
    </source>
</evidence>
<dbReference type="Gene3D" id="1.20.1300.20">
    <property type="entry name" value="Peptidase C65 Otubain, subdomain 2"/>
    <property type="match status" value="1"/>
</dbReference>
<dbReference type="AlphaFoldDB" id="A0ABD1F4C1"/>
<dbReference type="Pfam" id="PF10275">
    <property type="entry name" value="Peptidase_C65"/>
    <property type="match status" value="1"/>
</dbReference>
<dbReference type="GO" id="GO:0006508">
    <property type="term" value="P:proteolysis"/>
    <property type="evidence" value="ECO:0007669"/>
    <property type="project" value="UniProtKB-KW"/>
</dbReference>
<dbReference type="GO" id="GO:0043130">
    <property type="term" value="F:ubiquitin binding"/>
    <property type="evidence" value="ECO:0007669"/>
    <property type="project" value="UniProtKB-UniRule"/>
</dbReference>
<evidence type="ECO:0000259" key="11">
    <source>
        <dbReference type="PROSITE" id="PS50802"/>
    </source>
</evidence>
<dbReference type="InterPro" id="IPR003323">
    <property type="entry name" value="OTU_dom"/>
</dbReference>
<comment type="catalytic activity">
    <reaction evidence="1 7">
        <text>Thiol-dependent hydrolysis of ester, thioester, amide, peptide and isopeptide bonds formed by the C-terminal Gly of ubiquitin (a 76-residue protein attached to proteins as an intracellular targeting signal).</text>
        <dbReference type="EC" id="3.4.19.12"/>
    </reaction>
</comment>
<evidence type="ECO:0000256" key="4">
    <source>
        <dbReference type="ARBA" id="ARBA00022786"/>
    </source>
</evidence>
<sequence>MGDQAEGLTNNSSETNIESSGNQDELIMAQQRQIEKEISETIPLVGELEAITTLSSEYSTDEVYLSKIKDLVSKYSHIRRTRPDGNCFFRAFSYATLERLLGDKEEFIKFYKLAENSKSILVELGFQQFTVEDFYDTYMEVLKRLADIDNVEAAKKELHTIFNEQGYSDYMVVYLRLLTSAQLQKEQDFYSCFIEGNRTVADFCHQEVEPMYKDSDHIHIMAACSALNTGVRVSYMDRGTGTTVTQHDLPEGCIPTVHLLYRPTHYDILYV</sequence>
<feature type="active site" evidence="8">
    <location>
        <position position="265"/>
    </location>
</feature>
<dbReference type="PANTHER" id="PTHR12931">
    <property type="entry name" value="UBIQUITIN THIOLESTERASE PROTEIN OTUB"/>
    <property type="match status" value="1"/>
</dbReference>
<keyword evidence="6 7" id="KW-0788">Thiol protease</keyword>
<dbReference type="FunFam" id="1.20.1300.20:FF:000001">
    <property type="entry name" value="Ubiquitin thioesterase OTUB1"/>
    <property type="match status" value="1"/>
</dbReference>
<keyword evidence="3 7" id="KW-0645">Protease</keyword>
<evidence type="ECO:0000256" key="6">
    <source>
        <dbReference type="ARBA" id="ARBA00022807"/>
    </source>
</evidence>
<dbReference type="InterPro" id="IPR042467">
    <property type="entry name" value="Peptidase_C65_otubain_sub2"/>
</dbReference>
<keyword evidence="13" id="KW-1185">Reference proteome</keyword>
<dbReference type="Gene3D" id="3.30.200.60">
    <property type="entry name" value="Peptidase C65 Otubain, subdomain 1"/>
    <property type="match status" value="1"/>
</dbReference>
<feature type="site" description="Interacts with free ubiquitin" evidence="9">
    <location>
        <position position="237"/>
    </location>
</feature>
<dbReference type="PROSITE" id="PS50802">
    <property type="entry name" value="OTU"/>
    <property type="match status" value="1"/>
</dbReference>
<dbReference type="EC" id="3.4.19.12" evidence="7"/>
<dbReference type="Proteomes" id="UP001566132">
    <property type="component" value="Unassembled WGS sequence"/>
</dbReference>
<evidence type="ECO:0000313" key="12">
    <source>
        <dbReference type="EMBL" id="KAL1509156.1"/>
    </source>
</evidence>
<feature type="active site" description="Nucleophile" evidence="8">
    <location>
        <position position="87"/>
    </location>
</feature>
<dbReference type="EMBL" id="JBDJPC010000003">
    <property type="protein sequence ID" value="KAL1509156.1"/>
    <property type="molecule type" value="Genomic_DNA"/>
</dbReference>
<evidence type="ECO:0000256" key="7">
    <source>
        <dbReference type="PIRNR" id="PIRNR013503"/>
    </source>
</evidence>
<keyword evidence="5 7" id="KW-0378">Hydrolase</keyword>
<feature type="region of interest" description="Disordered" evidence="10">
    <location>
        <begin position="1"/>
        <end position="23"/>
    </location>
</feature>
<dbReference type="InterPro" id="IPR019400">
    <property type="entry name" value="Peptidase_C65_otubain"/>
</dbReference>
<dbReference type="InterPro" id="IPR016615">
    <property type="entry name" value="Otubain"/>
</dbReference>
<dbReference type="GO" id="GO:0004843">
    <property type="term" value="F:cysteine-type deubiquitinase activity"/>
    <property type="evidence" value="ECO:0007669"/>
    <property type="project" value="UniProtKB-UniRule"/>
</dbReference>
<feature type="compositionally biased region" description="Low complexity" evidence="10">
    <location>
        <begin position="9"/>
        <end position="22"/>
    </location>
</feature>
<evidence type="ECO:0000256" key="10">
    <source>
        <dbReference type="SAM" id="MobiDB-lite"/>
    </source>
</evidence>
<organism evidence="12 13">
    <name type="scientific">Hypothenemus hampei</name>
    <name type="common">Coffee berry borer</name>
    <dbReference type="NCBI Taxonomy" id="57062"/>
    <lineage>
        <taxon>Eukaryota</taxon>
        <taxon>Metazoa</taxon>
        <taxon>Ecdysozoa</taxon>
        <taxon>Arthropoda</taxon>
        <taxon>Hexapoda</taxon>
        <taxon>Insecta</taxon>
        <taxon>Pterygota</taxon>
        <taxon>Neoptera</taxon>
        <taxon>Endopterygota</taxon>
        <taxon>Coleoptera</taxon>
        <taxon>Polyphaga</taxon>
        <taxon>Cucujiformia</taxon>
        <taxon>Curculionidae</taxon>
        <taxon>Scolytinae</taxon>
        <taxon>Hypothenemus</taxon>
    </lineage>
</organism>
<dbReference type="InterPro" id="IPR042468">
    <property type="entry name" value="Peptidase_C65_otubain_sub1"/>
</dbReference>
<feature type="active site" evidence="8">
    <location>
        <position position="84"/>
    </location>
</feature>
<dbReference type="CDD" id="cd22763">
    <property type="entry name" value="OTUB1"/>
    <property type="match status" value="1"/>
</dbReference>
<feature type="site" description="Interacts with free ubiquitin" evidence="9">
    <location>
        <position position="235"/>
    </location>
</feature>
<comment type="caution">
    <text evidence="12">The sequence shown here is derived from an EMBL/GenBank/DDBJ whole genome shotgun (WGS) entry which is preliminary data.</text>
</comment>
<name>A0ABD1F4C1_HYPHA</name>
<evidence type="ECO:0000256" key="1">
    <source>
        <dbReference type="ARBA" id="ARBA00000707"/>
    </source>
</evidence>
<feature type="domain" description="OTU" evidence="11">
    <location>
        <begin position="76"/>
        <end position="271"/>
    </location>
</feature>
<evidence type="ECO:0000256" key="5">
    <source>
        <dbReference type="ARBA" id="ARBA00022801"/>
    </source>
</evidence>
<proteinExistence type="inferred from homology"/>